<evidence type="ECO:0000256" key="7">
    <source>
        <dbReference type="ARBA" id="ARBA00023125"/>
    </source>
</evidence>
<feature type="domain" description="DNA-directed DNA polymerase family B mitochondria/virus" evidence="9">
    <location>
        <begin position="43"/>
        <end position="172"/>
    </location>
</feature>
<dbReference type="Pfam" id="PF03175">
    <property type="entry name" value="DNA_pol_B_2"/>
    <property type="match status" value="1"/>
</dbReference>
<comment type="similarity">
    <text evidence="1">Belongs to the DNA polymerase type-B family.</text>
</comment>
<proteinExistence type="inferred from homology"/>
<sequence>MKNVTVSPHKPYLCSIYDGKNTKPYTGDDIAKRFLDDLPNHSLTYFHNLKYDVCFFIDEPYWTTHVIKSGGTILQAVMKQPKTIRYWNKETHSYKTKDIIKRLTFRDSYSLIPAPLSRLANIFNLIVHKEIMLYKLYTAANINRKMIPFNEFKDQYRDEHIDDKTEAELEQDYSQLLINAKEAEYYDETTHD</sequence>
<dbReference type="EMBL" id="JAPFFF010000013">
    <property type="protein sequence ID" value="KAK8871719.1"/>
    <property type="molecule type" value="Genomic_DNA"/>
</dbReference>
<evidence type="ECO:0000313" key="11">
    <source>
        <dbReference type="Proteomes" id="UP001470230"/>
    </source>
</evidence>
<dbReference type="InterPro" id="IPR004868">
    <property type="entry name" value="DNA-dir_DNA_pol_B_mt/vir"/>
</dbReference>
<comment type="caution">
    <text evidence="10">The sequence shown here is derived from an EMBL/GenBank/DDBJ whole genome shotgun (WGS) entry which is preliminary data.</text>
</comment>
<name>A0ABR2J1L5_9EUKA</name>
<protein>
    <recommendedName>
        <fullName evidence="2">DNA-directed DNA polymerase</fullName>
        <ecNumber evidence="2">2.7.7.7</ecNumber>
    </recommendedName>
</protein>
<dbReference type="SUPFAM" id="SSF53098">
    <property type="entry name" value="Ribonuclease H-like"/>
    <property type="match status" value="1"/>
</dbReference>
<keyword evidence="11" id="KW-1185">Reference proteome</keyword>
<keyword evidence="4" id="KW-0548">Nucleotidyltransferase</keyword>
<gene>
    <name evidence="10" type="ORF">M9Y10_007459</name>
</gene>
<evidence type="ECO:0000256" key="1">
    <source>
        <dbReference type="ARBA" id="ARBA00005755"/>
    </source>
</evidence>
<evidence type="ECO:0000259" key="9">
    <source>
        <dbReference type="Pfam" id="PF03175"/>
    </source>
</evidence>
<dbReference type="Gene3D" id="3.30.420.10">
    <property type="entry name" value="Ribonuclease H-like superfamily/Ribonuclease H"/>
    <property type="match status" value="1"/>
</dbReference>
<evidence type="ECO:0000256" key="4">
    <source>
        <dbReference type="ARBA" id="ARBA00022695"/>
    </source>
</evidence>
<dbReference type="EC" id="2.7.7.7" evidence="2"/>
<dbReference type="InterPro" id="IPR036397">
    <property type="entry name" value="RNaseH_sf"/>
</dbReference>
<evidence type="ECO:0000256" key="3">
    <source>
        <dbReference type="ARBA" id="ARBA00022679"/>
    </source>
</evidence>
<keyword evidence="3" id="KW-0808">Transferase</keyword>
<dbReference type="InterPro" id="IPR012337">
    <property type="entry name" value="RNaseH-like_sf"/>
</dbReference>
<keyword evidence="5" id="KW-0235">DNA replication</keyword>
<accession>A0ABR2J1L5</accession>
<keyword evidence="6" id="KW-0239">DNA-directed DNA polymerase</keyword>
<evidence type="ECO:0000256" key="2">
    <source>
        <dbReference type="ARBA" id="ARBA00012417"/>
    </source>
</evidence>
<evidence type="ECO:0000256" key="5">
    <source>
        <dbReference type="ARBA" id="ARBA00022705"/>
    </source>
</evidence>
<keyword evidence="7" id="KW-0238">DNA-binding</keyword>
<evidence type="ECO:0000313" key="10">
    <source>
        <dbReference type="EMBL" id="KAK8871719.1"/>
    </source>
</evidence>
<evidence type="ECO:0000256" key="6">
    <source>
        <dbReference type="ARBA" id="ARBA00022932"/>
    </source>
</evidence>
<reference evidence="10 11" key="1">
    <citation type="submission" date="2024-04" db="EMBL/GenBank/DDBJ databases">
        <title>Tritrichomonas musculus Genome.</title>
        <authorList>
            <person name="Alves-Ferreira E."/>
            <person name="Grigg M."/>
            <person name="Lorenzi H."/>
            <person name="Galac M."/>
        </authorList>
    </citation>
    <scope>NUCLEOTIDE SEQUENCE [LARGE SCALE GENOMIC DNA]</scope>
    <source>
        <strain evidence="10 11">EAF2021</strain>
    </source>
</reference>
<evidence type="ECO:0000256" key="8">
    <source>
        <dbReference type="ARBA" id="ARBA00049244"/>
    </source>
</evidence>
<dbReference type="Proteomes" id="UP001470230">
    <property type="component" value="Unassembled WGS sequence"/>
</dbReference>
<organism evidence="10 11">
    <name type="scientific">Tritrichomonas musculus</name>
    <dbReference type="NCBI Taxonomy" id="1915356"/>
    <lineage>
        <taxon>Eukaryota</taxon>
        <taxon>Metamonada</taxon>
        <taxon>Parabasalia</taxon>
        <taxon>Tritrichomonadida</taxon>
        <taxon>Tritrichomonadidae</taxon>
        <taxon>Tritrichomonas</taxon>
    </lineage>
</organism>
<comment type="catalytic activity">
    <reaction evidence="8">
        <text>DNA(n) + a 2'-deoxyribonucleoside 5'-triphosphate = DNA(n+1) + diphosphate</text>
        <dbReference type="Rhea" id="RHEA:22508"/>
        <dbReference type="Rhea" id="RHEA-COMP:17339"/>
        <dbReference type="Rhea" id="RHEA-COMP:17340"/>
        <dbReference type="ChEBI" id="CHEBI:33019"/>
        <dbReference type="ChEBI" id="CHEBI:61560"/>
        <dbReference type="ChEBI" id="CHEBI:173112"/>
        <dbReference type="EC" id="2.7.7.7"/>
    </reaction>
</comment>